<evidence type="ECO:0000313" key="5">
    <source>
        <dbReference type="Proteomes" id="UP000295724"/>
    </source>
</evidence>
<dbReference type="EMBL" id="SNZB01000003">
    <property type="protein sequence ID" value="TDR20594.1"/>
    <property type="molecule type" value="Genomic_DNA"/>
</dbReference>
<comment type="similarity">
    <text evidence="1">Belongs to the aldehyde dehydrogenase family.</text>
</comment>
<feature type="domain" description="Aldehyde dehydrogenase" evidence="3">
    <location>
        <begin position="13"/>
        <end position="472"/>
    </location>
</feature>
<protein>
    <submittedName>
        <fullName evidence="4">Aldehyde dehydrogenase (NAD+)</fullName>
    </submittedName>
</protein>
<reference evidence="4 5" key="1">
    <citation type="submission" date="2019-03" db="EMBL/GenBank/DDBJ databases">
        <title>Genomic Encyclopedia of Type Strains, Phase IV (KMG-IV): sequencing the most valuable type-strain genomes for metagenomic binning, comparative biology and taxonomic classification.</title>
        <authorList>
            <person name="Goeker M."/>
        </authorList>
    </citation>
    <scope>NUCLEOTIDE SEQUENCE [LARGE SCALE GENOMIC DNA]</scope>
    <source>
        <strain evidence="4 5">DSM 25488</strain>
    </source>
</reference>
<accession>A0A4R6XRG9</accession>
<dbReference type="InterPro" id="IPR016163">
    <property type="entry name" value="Ald_DH_C"/>
</dbReference>
<proteinExistence type="inferred from homology"/>
<dbReference type="Proteomes" id="UP000295724">
    <property type="component" value="Unassembled WGS sequence"/>
</dbReference>
<dbReference type="CDD" id="cd07138">
    <property type="entry name" value="ALDH_CddD_SSP0762"/>
    <property type="match status" value="1"/>
</dbReference>
<dbReference type="GO" id="GO:0016620">
    <property type="term" value="F:oxidoreductase activity, acting on the aldehyde or oxo group of donors, NAD or NADP as acceptor"/>
    <property type="evidence" value="ECO:0007669"/>
    <property type="project" value="InterPro"/>
</dbReference>
<dbReference type="FunFam" id="3.40.605.10:FF:000007">
    <property type="entry name" value="NAD/NADP-dependent betaine aldehyde dehydrogenase"/>
    <property type="match status" value="1"/>
</dbReference>
<comment type="caution">
    <text evidence="4">The sequence shown here is derived from an EMBL/GenBank/DDBJ whole genome shotgun (WGS) entry which is preliminary data.</text>
</comment>
<gene>
    <name evidence="4" type="ORF">C8D91_1568</name>
</gene>
<dbReference type="Pfam" id="PF00171">
    <property type="entry name" value="Aldedh"/>
    <property type="match status" value="1"/>
</dbReference>
<dbReference type="Gene3D" id="3.40.605.10">
    <property type="entry name" value="Aldehyde Dehydrogenase, Chain A, domain 1"/>
    <property type="match status" value="1"/>
</dbReference>
<evidence type="ECO:0000256" key="1">
    <source>
        <dbReference type="ARBA" id="ARBA00009986"/>
    </source>
</evidence>
<dbReference type="InterPro" id="IPR016162">
    <property type="entry name" value="Ald_DH_N"/>
</dbReference>
<evidence type="ECO:0000313" key="4">
    <source>
        <dbReference type="EMBL" id="TDR20594.1"/>
    </source>
</evidence>
<dbReference type="SUPFAM" id="SSF53720">
    <property type="entry name" value="ALDH-like"/>
    <property type="match status" value="1"/>
</dbReference>
<evidence type="ECO:0000256" key="2">
    <source>
        <dbReference type="ARBA" id="ARBA00023002"/>
    </source>
</evidence>
<evidence type="ECO:0000259" key="3">
    <source>
        <dbReference type="Pfam" id="PF00171"/>
    </source>
</evidence>
<dbReference type="AlphaFoldDB" id="A0A4R6XRG9"/>
<dbReference type="Gene3D" id="3.40.309.10">
    <property type="entry name" value="Aldehyde Dehydrogenase, Chain A, domain 2"/>
    <property type="match status" value="1"/>
</dbReference>
<keyword evidence="5" id="KW-1185">Reference proteome</keyword>
<dbReference type="InterPro" id="IPR015590">
    <property type="entry name" value="Aldehyde_DH_dom"/>
</dbReference>
<dbReference type="InterPro" id="IPR016161">
    <property type="entry name" value="Ald_DH/histidinol_DH"/>
</dbReference>
<dbReference type="PANTHER" id="PTHR42804">
    <property type="entry name" value="ALDEHYDE DEHYDROGENASE"/>
    <property type="match status" value="1"/>
</dbReference>
<sequence length="478" mass="51487">MRDYLNFYLNGQWVKPESRETLEVINPATEQVAGHISMGTAADVNEAVKAAGAAFASFSQTSKQERLDLLNAIAAEYKKKSVEIAQAITEEMGAPKWLSESNQAASGYLHFKSAIQILEDYEFEFKQETSLIRKEPIGVCGFITPWNWPVNQIGCKLAPALATGCTVVWKPSEVAPFSAYLLMQVLHDAGVPKGVVNMINGDGPIVGSAISSHPDIQMVSFTGSTRAGVAVAQDAAPSIKRVTQELGGKSANIILDDLSKEAFAKAVAGGVKTMCVNSGQNCNAPSRMFVPESRLNEAEAVVKKTMEKIKVGEPNDELTFVGPVVSKLQWDRIQALLKQGIDEGSEILVGGLGKPVGVNQGFYVKPTAFTRVRNDMTVARNEIFGPVLCLLPYASDELAIQMANDNDYGLSGYVSGADIKRVMHVANQLRAGMIHINGAQMDRTAPFGGYKHSGNGRERGPQGFDEFLETKALLGAGE</sequence>
<dbReference type="OrthoDB" id="9812625at2"/>
<name>A0A4R6XRG9_9GAMM</name>
<keyword evidence="2" id="KW-0560">Oxidoreductase</keyword>
<dbReference type="RefSeq" id="WP_099018431.1">
    <property type="nucleotide sequence ID" value="NZ_NIHB01000001.1"/>
</dbReference>
<organism evidence="4 5">
    <name type="scientific">Marinicella litoralis</name>
    <dbReference type="NCBI Taxonomy" id="644220"/>
    <lineage>
        <taxon>Bacteria</taxon>
        <taxon>Pseudomonadati</taxon>
        <taxon>Pseudomonadota</taxon>
        <taxon>Gammaproteobacteria</taxon>
        <taxon>Lysobacterales</taxon>
        <taxon>Marinicellaceae</taxon>
        <taxon>Marinicella</taxon>
    </lineage>
</organism>
<dbReference type="PANTHER" id="PTHR42804:SF1">
    <property type="entry name" value="ALDEHYDE DEHYDROGENASE-RELATED"/>
    <property type="match status" value="1"/>
</dbReference>